<sequence>MIARTVSIQTRPLAGQDSFVQATNLHSTPRRQDHLLKMTSAATSISNFPDTNMDDSVALGTSERSEEIPQKDHWASGLICFCRTPEGFNGTLIACDGPCEEWYHNSCVEVTPEEAERIETFVCPICTRNDYGKTVWREGTVGQSKANGVDDNEELTLSGFPRRTATERKREHRSLSLRAEGRARNKARRLKR</sequence>
<dbReference type="GO" id="GO:0048188">
    <property type="term" value="C:Set1C/COMPASS complex"/>
    <property type="evidence" value="ECO:0007669"/>
    <property type="project" value="InterPro"/>
</dbReference>
<evidence type="ECO:0000313" key="10">
    <source>
        <dbReference type="Proteomes" id="UP000016933"/>
    </source>
</evidence>
<protein>
    <recommendedName>
        <fullName evidence="8">PHD-type domain-containing protein</fullName>
    </recommendedName>
</protein>
<evidence type="ECO:0000256" key="7">
    <source>
        <dbReference type="SAM" id="MobiDB-lite"/>
    </source>
</evidence>
<name>N1PRV1_DOTSN</name>
<feature type="region of interest" description="Disordered" evidence="7">
    <location>
        <begin position="143"/>
        <end position="192"/>
    </location>
</feature>
<dbReference type="PROSITE" id="PS01359">
    <property type="entry name" value="ZF_PHD_1"/>
    <property type="match status" value="1"/>
</dbReference>
<comment type="subcellular location">
    <subcellularLocation>
        <location evidence="1">Nucleus</location>
    </subcellularLocation>
</comment>
<dbReference type="InterPro" id="IPR001965">
    <property type="entry name" value="Znf_PHD"/>
</dbReference>
<keyword evidence="2" id="KW-0479">Metal-binding</keyword>
<accession>N1PRV1</accession>
<feature type="domain" description="PHD-type" evidence="8">
    <location>
        <begin position="77"/>
        <end position="129"/>
    </location>
</feature>
<dbReference type="Gene3D" id="3.30.40.10">
    <property type="entry name" value="Zinc/RING finger domain, C3HC4 (zinc finger)"/>
    <property type="match status" value="1"/>
</dbReference>
<reference evidence="9 10" key="2">
    <citation type="journal article" date="2012" name="PLoS Pathog.">
        <title>Diverse lifestyles and strategies of plant pathogenesis encoded in the genomes of eighteen Dothideomycetes fungi.</title>
        <authorList>
            <person name="Ohm R.A."/>
            <person name="Feau N."/>
            <person name="Henrissat B."/>
            <person name="Schoch C.L."/>
            <person name="Horwitz B.A."/>
            <person name="Barry K.W."/>
            <person name="Condon B.J."/>
            <person name="Copeland A.C."/>
            <person name="Dhillon B."/>
            <person name="Glaser F."/>
            <person name="Hesse C.N."/>
            <person name="Kosti I."/>
            <person name="LaButti K."/>
            <person name="Lindquist E.A."/>
            <person name="Lucas S."/>
            <person name="Salamov A.A."/>
            <person name="Bradshaw R.E."/>
            <person name="Ciuffetti L."/>
            <person name="Hamelin R.C."/>
            <person name="Kema G.H.J."/>
            <person name="Lawrence C."/>
            <person name="Scott J.A."/>
            <person name="Spatafora J.W."/>
            <person name="Turgeon B.G."/>
            <person name="de Wit P.J.G.M."/>
            <person name="Zhong S."/>
            <person name="Goodwin S.B."/>
            <person name="Grigoriev I.V."/>
        </authorList>
    </citation>
    <scope>NUCLEOTIDE SEQUENCE [LARGE SCALE GENOMIC DNA]</scope>
    <source>
        <strain evidence="10">NZE10 / CBS 128990</strain>
    </source>
</reference>
<evidence type="ECO:0000313" key="9">
    <source>
        <dbReference type="EMBL" id="EME45668.1"/>
    </source>
</evidence>
<dbReference type="OrthoDB" id="3656564at2759"/>
<keyword evidence="10" id="KW-1185">Reference proteome</keyword>
<gene>
    <name evidence="9" type="ORF">DOTSEDRAFT_23665</name>
</gene>
<evidence type="ECO:0000259" key="8">
    <source>
        <dbReference type="PROSITE" id="PS50016"/>
    </source>
</evidence>
<dbReference type="STRING" id="675120.N1PRV1"/>
<keyword evidence="5" id="KW-0539">Nucleus</keyword>
<evidence type="ECO:0000256" key="1">
    <source>
        <dbReference type="ARBA" id="ARBA00004123"/>
    </source>
</evidence>
<dbReference type="GO" id="GO:0008270">
    <property type="term" value="F:zinc ion binding"/>
    <property type="evidence" value="ECO:0007669"/>
    <property type="project" value="UniProtKB-KW"/>
</dbReference>
<evidence type="ECO:0000256" key="2">
    <source>
        <dbReference type="ARBA" id="ARBA00022723"/>
    </source>
</evidence>
<evidence type="ECO:0000256" key="5">
    <source>
        <dbReference type="ARBA" id="ARBA00023242"/>
    </source>
</evidence>
<evidence type="ECO:0000256" key="6">
    <source>
        <dbReference type="PROSITE-ProRule" id="PRU00146"/>
    </source>
</evidence>
<keyword evidence="4" id="KW-0862">Zinc</keyword>
<dbReference type="Proteomes" id="UP000016933">
    <property type="component" value="Unassembled WGS sequence"/>
</dbReference>
<dbReference type="InterPro" id="IPR011011">
    <property type="entry name" value="Znf_FYVE_PHD"/>
</dbReference>
<dbReference type="InterPro" id="IPR037869">
    <property type="entry name" value="Spp1/CFP1"/>
</dbReference>
<dbReference type="PROSITE" id="PS50016">
    <property type="entry name" value="ZF_PHD_2"/>
    <property type="match status" value="1"/>
</dbReference>
<dbReference type="GO" id="GO:0045893">
    <property type="term" value="P:positive regulation of DNA-templated transcription"/>
    <property type="evidence" value="ECO:0007669"/>
    <property type="project" value="TreeGrafter"/>
</dbReference>
<dbReference type="SUPFAM" id="SSF57903">
    <property type="entry name" value="FYVE/PHD zinc finger"/>
    <property type="match status" value="1"/>
</dbReference>
<dbReference type="SMART" id="SM00249">
    <property type="entry name" value="PHD"/>
    <property type="match status" value="1"/>
</dbReference>
<dbReference type="OMA" id="DGPCEEW"/>
<dbReference type="Pfam" id="PF00628">
    <property type="entry name" value="PHD"/>
    <property type="match status" value="1"/>
</dbReference>
<reference evidence="10" key="1">
    <citation type="journal article" date="2012" name="PLoS Genet.">
        <title>The genomes of the fungal plant pathogens Cladosporium fulvum and Dothistroma septosporum reveal adaptation to different hosts and lifestyles but also signatures of common ancestry.</title>
        <authorList>
            <person name="de Wit P.J.G.M."/>
            <person name="van der Burgt A."/>
            <person name="Oekmen B."/>
            <person name="Stergiopoulos I."/>
            <person name="Abd-Elsalam K.A."/>
            <person name="Aerts A.L."/>
            <person name="Bahkali A.H."/>
            <person name="Beenen H.G."/>
            <person name="Chettri P."/>
            <person name="Cox M.P."/>
            <person name="Datema E."/>
            <person name="de Vries R.P."/>
            <person name="Dhillon B."/>
            <person name="Ganley A.R."/>
            <person name="Griffiths S.A."/>
            <person name="Guo Y."/>
            <person name="Hamelin R.C."/>
            <person name="Henrissat B."/>
            <person name="Kabir M.S."/>
            <person name="Jashni M.K."/>
            <person name="Kema G."/>
            <person name="Klaubauf S."/>
            <person name="Lapidus A."/>
            <person name="Levasseur A."/>
            <person name="Lindquist E."/>
            <person name="Mehrabi R."/>
            <person name="Ohm R.A."/>
            <person name="Owen T.J."/>
            <person name="Salamov A."/>
            <person name="Schwelm A."/>
            <person name="Schijlen E."/>
            <person name="Sun H."/>
            <person name="van den Burg H.A."/>
            <person name="van Ham R.C.H.J."/>
            <person name="Zhang S."/>
            <person name="Goodwin S.B."/>
            <person name="Grigoriev I.V."/>
            <person name="Collemare J."/>
            <person name="Bradshaw R.E."/>
        </authorList>
    </citation>
    <scope>NUCLEOTIDE SEQUENCE [LARGE SCALE GENOMIC DNA]</scope>
    <source>
        <strain evidence="10">NZE10 / CBS 128990</strain>
    </source>
</reference>
<dbReference type="EMBL" id="KB446538">
    <property type="protein sequence ID" value="EME45668.1"/>
    <property type="molecule type" value="Genomic_DNA"/>
</dbReference>
<dbReference type="PANTHER" id="PTHR46174">
    <property type="entry name" value="CXXC-TYPE ZINC FINGER PROTEIN 1"/>
    <property type="match status" value="1"/>
</dbReference>
<dbReference type="HOGENOM" id="CLU_1415129_0_0_1"/>
<evidence type="ECO:0000256" key="4">
    <source>
        <dbReference type="ARBA" id="ARBA00022833"/>
    </source>
</evidence>
<organism evidence="9 10">
    <name type="scientific">Dothistroma septosporum (strain NZE10 / CBS 128990)</name>
    <name type="common">Red band needle blight fungus</name>
    <name type="synonym">Mycosphaerella pini</name>
    <dbReference type="NCBI Taxonomy" id="675120"/>
    <lineage>
        <taxon>Eukaryota</taxon>
        <taxon>Fungi</taxon>
        <taxon>Dikarya</taxon>
        <taxon>Ascomycota</taxon>
        <taxon>Pezizomycotina</taxon>
        <taxon>Dothideomycetes</taxon>
        <taxon>Dothideomycetidae</taxon>
        <taxon>Mycosphaerellales</taxon>
        <taxon>Mycosphaerellaceae</taxon>
        <taxon>Dothistroma</taxon>
    </lineage>
</organism>
<proteinExistence type="predicted"/>
<dbReference type="InterPro" id="IPR019787">
    <property type="entry name" value="Znf_PHD-finger"/>
</dbReference>
<evidence type="ECO:0000256" key="3">
    <source>
        <dbReference type="ARBA" id="ARBA00022771"/>
    </source>
</evidence>
<dbReference type="PANTHER" id="PTHR46174:SF1">
    <property type="entry name" value="CXXC-TYPE ZINC FINGER PROTEIN 1"/>
    <property type="match status" value="1"/>
</dbReference>
<dbReference type="AlphaFoldDB" id="N1PRV1"/>
<dbReference type="InterPro" id="IPR019786">
    <property type="entry name" value="Zinc_finger_PHD-type_CS"/>
</dbReference>
<keyword evidence="3 6" id="KW-0863">Zinc-finger</keyword>
<dbReference type="InterPro" id="IPR013083">
    <property type="entry name" value="Znf_RING/FYVE/PHD"/>
</dbReference>